<dbReference type="SUPFAM" id="SSF54160">
    <property type="entry name" value="Chromo domain-like"/>
    <property type="match status" value="1"/>
</dbReference>
<sequence length="248" mass="28480">MWSSTDPETKHTRSTAKQVVAFLKLFLERGFKLVESSPQYRDDVLTIGESAETALLTFLKQHNITARGPQNVLNTQNSVFMPSIKPTKNAVSSYKEFKSCCIATSKTFKLRISDEAIRHLRPTMNTTVASAALLPEAINVICDSLSERKTSRASLEDVREWLVEPPPAEPEDAATEREQKHYVRKLLNWKRQNRETFYLINWEPTWEPRHHLHASVVAAFEKERRLLVRKKIFEDEAVEGNTLNETEA</sequence>
<organism evidence="1 2">
    <name type="scientific">Phytophthora nicotianae P1976</name>
    <dbReference type="NCBI Taxonomy" id="1317066"/>
    <lineage>
        <taxon>Eukaryota</taxon>
        <taxon>Sar</taxon>
        <taxon>Stramenopiles</taxon>
        <taxon>Oomycota</taxon>
        <taxon>Peronosporomycetes</taxon>
        <taxon>Peronosporales</taxon>
        <taxon>Peronosporaceae</taxon>
        <taxon>Phytophthora</taxon>
    </lineage>
</organism>
<accession>A0A080ZDE0</accession>
<dbReference type="InterPro" id="IPR016197">
    <property type="entry name" value="Chromo-like_dom_sf"/>
</dbReference>
<reference evidence="1 2" key="1">
    <citation type="submission" date="2013-11" db="EMBL/GenBank/DDBJ databases">
        <title>The Genome Sequence of Phytophthora parasitica P1976.</title>
        <authorList>
            <consortium name="The Broad Institute Genomics Platform"/>
            <person name="Russ C."/>
            <person name="Tyler B."/>
            <person name="Panabieres F."/>
            <person name="Shan W."/>
            <person name="Tripathy S."/>
            <person name="Grunwald N."/>
            <person name="Machado M."/>
            <person name="Johnson C.S."/>
            <person name="Walker B."/>
            <person name="Young S."/>
            <person name="Zeng Q."/>
            <person name="Gargeya S."/>
            <person name="Fitzgerald M."/>
            <person name="Haas B."/>
            <person name="Abouelleil A."/>
            <person name="Allen A.W."/>
            <person name="Alvarado L."/>
            <person name="Arachchi H.M."/>
            <person name="Berlin A.M."/>
            <person name="Chapman S.B."/>
            <person name="Gainer-Dewar J."/>
            <person name="Goldberg J."/>
            <person name="Griggs A."/>
            <person name="Gujja S."/>
            <person name="Hansen M."/>
            <person name="Howarth C."/>
            <person name="Imamovic A."/>
            <person name="Ireland A."/>
            <person name="Larimer J."/>
            <person name="McCowan C."/>
            <person name="Murphy C."/>
            <person name="Pearson M."/>
            <person name="Poon T.W."/>
            <person name="Priest M."/>
            <person name="Roberts A."/>
            <person name="Saif S."/>
            <person name="Shea T."/>
            <person name="Sisk P."/>
            <person name="Sykes S."/>
            <person name="Wortman J."/>
            <person name="Nusbaum C."/>
            <person name="Birren B."/>
        </authorList>
    </citation>
    <scope>NUCLEOTIDE SEQUENCE [LARGE SCALE GENOMIC DNA]</scope>
    <source>
        <strain evidence="1 2">P1976</strain>
    </source>
</reference>
<dbReference type="Gene3D" id="2.40.50.40">
    <property type="match status" value="1"/>
</dbReference>
<evidence type="ECO:0000313" key="2">
    <source>
        <dbReference type="Proteomes" id="UP000028582"/>
    </source>
</evidence>
<evidence type="ECO:0008006" key="3">
    <source>
        <dbReference type="Google" id="ProtNLM"/>
    </source>
</evidence>
<dbReference type="CDD" id="cd00024">
    <property type="entry name" value="CD_CSD"/>
    <property type="match status" value="1"/>
</dbReference>
<name>A0A080ZDE0_PHYNI</name>
<evidence type="ECO:0000313" key="1">
    <source>
        <dbReference type="EMBL" id="ETO64651.1"/>
    </source>
</evidence>
<dbReference type="EMBL" id="ANJA01003258">
    <property type="protein sequence ID" value="ETO64651.1"/>
    <property type="molecule type" value="Genomic_DNA"/>
</dbReference>
<dbReference type="AlphaFoldDB" id="A0A080ZDE0"/>
<dbReference type="Proteomes" id="UP000028582">
    <property type="component" value="Unassembled WGS sequence"/>
</dbReference>
<dbReference type="OrthoDB" id="102625at2759"/>
<proteinExistence type="predicted"/>
<protein>
    <recommendedName>
        <fullName evidence="3">Chromo domain-containing protein</fullName>
    </recommendedName>
</protein>
<comment type="caution">
    <text evidence="1">The sequence shown here is derived from an EMBL/GenBank/DDBJ whole genome shotgun (WGS) entry which is preliminary data.</text>
</comment>
<gene>
    <name evidence="1" type="ORF">F444_17861</name>
</gene>